<dbReference type="CDD" id="cd05400">
    <property type="entry name" value="NT_2-5OAS_ClassI-CCAase"/>
    <property type="match status" value="1"/>
</dbReference>
<dbReference type="InterPro" id="IPR040511">
    <property type="entry name" value="AGS_C"/>
</dbReference>
<dbReference type="Pfam" id="PF18144">
    <property type="entry name" value="SMODS"/>
    <property type="match status" value="1"/>
</dbReference>
<dbReference type="InterPro" id="IPR043519">
    <property type="entry name" value="NT_sf"/>
</dbReference>
<evidence type="ECO:0000256" key="1">
    <source>
        <dbReference type="ARBA" id="ARBA00023118"/>
    </source>
</evidence>
<dbReference type="Gene3D" id="3.30.460.10">
    <property type="entry name" value="Beta Polymerase, domain 2"/>
    <property type="match status" value="1"/>
</dbReference>
<keyword evidence="1" id="KW-0051">Antiviral defense</keyword>
<reference evidence="3 4" key="1">
    <citation type="submission" date="2017-06" db="EMBL/GenBank/DDBJ databases">
        <title>Genome sequencing of cyanobaciteial culture collection at National Institute for Environmental Studies (NIES).</title>
        <authorList>
            <person name="Hirose Y."/>
            <person name="Shimura Y."/>
            <person name="Fujisawa T."/>
            <person name="Nakamura Y."/>
            <person name="Kawachi M."/>
        </authorList>
    </citation>
    <scope>NUCLEOTIDE SEQUENCE [LARGE SCALE GENOMIC DNA]</scope>
    <source>
        <strain evidence="3 4">NIES-2135</strain>
    </source>
</reference>
<protein>
    <recommendedName>
        <fullName evidence="2">Adenylyl/Guanylyl and SMODS C-terminal sensor domain-containing protein</fullName>
    </recommendedName>
</protein>
<evidence type="ECO:0000313" key="4">
    <source>
        <dbReference type="Proteomes" id="UP000217895"/>
    </source>
</evidence>
<gene>
    <name evidence="3" type="ORF">NIES2135_54920</name>
</gene>
<dbReference type="GO" id="GO:0051607">
    <property type="term" value="P:defense response to virus"/>
    <property type="evidence" value="ECO:0007669"/>
    <property type="project" value="UniProtKB-KW"/>
</dbReference>
<proteinExistence type="predicted"/>
<dbReference type="GO" id="GO:0016779">
    <property type="term" value="F:nucleotidyltransferase activity"/>
    <property type="evidence" value="ECO:0007669"/>
    <property type="project" value="InterPro"/>
</dbReference>
<organism evidence="3 4">
    <name type="scientific">Leptolyngbya boryana NIES-2135</name>
    <dbReference type="NCBI Taxonomy" id="1973484"/>
    <lineage>
        <taxon>Bacteria</taxon>
        <taxon>Bacillati</taxon>
        <taxon>Cyanobacteriota</taxon>
        <taxon>Cyanophyceae</taxon>
        <taxon>Leptolyngbyales</taxon>
        <taxon>Leptolyngbyaceae</taxon>
        <taxon>Leptolyngbya group</taxon>
        <taxon>Leptolyngbya</taxon>
    </lineage>
</organism>
<keyword evidence="4" id="KW-1185">Reference proteome</keyword>
<feature type="domain" description="Adenylyl/Guanylyl and SMODS C-terminal sensor" evidence="2">
    <location>
        <begin position="331"/>
        <end position="452"/>
    </location>
</feature>
<dbReference type="InterPro" id="IPR006116">
    <property type="entry name" value="NT_2-5OAS_ClassI-CCAase"/>
</dbReference>
<dbReference type="EMBL" id="AP018203">
    <property type="protein sequence ID" value="BAY58619.1"/>
    <property type="molecule type" value="Genomic_DNA"/>
</dbReference>
<accession>A0A1Z4JPG7</accession>
<dbReference type="Pfam" id="PF18134">
    <property type="entry name" value="AGS_C"/>
    <property type="match status" value="1"/>
</dbReference>
<dbReference type="Proteomes" id="UP000217895">
    <property type="component" value="Chromosome"/>
</dbReference>
<dbReference type="AlphaFoldDB" id="A0A1Z4JPG7"/>
<evidence type="ECO:0000313" key="3">
    <source>
        <dbReference type="EMBL" id="BAY58619.1"/>
    </source>
</evidence>
<sequence length="453" mass="53310">MKNINDFFRDFLKDEVNLNPTRLEVAKAGIKTMENFLRRNDLFKDSIIDITPQGSYRQETIIKPFGDSDFDVDLLISLRKFDGWEPKDYLNNLHQEFKSTIRYADLVDRRGKSRCVTIDYANDFHIDLVPSISIYGVGKVMNKNSNEFEDTDGDSYAQWFEKKNLITTNQYLTKVVRLVKYLRDSKLTFSIKSVLLTSLIGRQVNEYDNYFNPECYKNLSTSLKTLFNRLNDYLQNRPNLTDEILVNPVLPTEFFNRHWNQDRYSNFRNKISNYNTWINDAYEESDINEAVKKWRKIFGEDFGEIQKTMASFSAYQSFDVKASRHDSRINQEEFISEQFPMNLDDRWSLKIAVSPDRSSGGFRPYVYRKNEGLTFMVNRNKSNLPQGIFFKWKVKNSGSEAKRYNAMRGQLENDKGDGVKFEWTLYKGKHYVECYAIYRDSVVATDSVYINVV</sequence>
<name>A0A1Z4JPG7_LEPBY</name>
<dbReference type="SUPFAM" id="SSF81301">
    <property type="entry name" value="Nucleotidyltransferase"/>
    <property type="match status" value="1"/>
</dbReference>
<evidence type="ECO:0000259" key="2">
    <source>
        <dbReference type="Pfam" id="PF18134"/>
    </source>
</evidence>